<keyword evidence="3" id="KW-1185">Reference proteome</keyword>
<accession>A0A1Y6EBQ6</accession>
<proteinExistence type="predicted"/>
<feature type="domain" description="N-acetyltransferase" evidence="1">
    <location>
        <begin position="11"/>
        <end position="151"/>
    </location>
</feature>
<dbReference type="OrthoDB" id="6293260at2"/>
<dbReference type="InterPro" id="IPR000182">
    <property type="entry name" value="GNAT_dom"/>
</dbReference>
<dbReference type="AlphaFoldDB" id="A0A1Y6EBQ6"/>
<name>A0A1Y6EBQ6_9HYPH</name>
<dbReference type="InterPro" id="IPR016181">
    <property type="entry name" value="Acyl_CoA_acyltransferase"/>
</dbReference>
<dbReference type="RefSeq" id="WP_086468789.1">
    <property type="nucleotide sequence ID" value="NZ_FXWK01000001.1"/>
</dbReference>
<dbReference type="EMBL" id="FXWK01000001">
    <property type="protein sequence ID" value="SMQ59994.1"/>
    <property type="molecule type" value="Genomic_DNA"/>
</dbReference>
<keyword evidence="2" id="KW-0808">Transferase</keyword>
<evidence type="ECO:0000259" key="1">
    <source>
        <dbReference type="Pfam" id="PF13302"/>
    </source>
</evidence>
<dbReference type="Proteomes" id="UP000194474">
    <property type="component" value="Unassembled WGS sequence"/>
</dbReference>
<dbReference type="PANTHER" id="PTHR43792:SF1">
    <property type="entry name" value="N-ACETYLTRANSFERASE DOMAIN-CONTAINING PROTEIN"/>
    <property type="match status" value="1"/>
</dbReference>
<protein>
    <submittedName>
        <fullName evidence="2">Protein N-acetyltransferase, RimJ/RimL family</fullName>
    </submittedName>
</protein>
<dbReference type="SUPFAM" id="SSF55729">
    <property type="entry name" value="Acyl-CoA N-acyltransferases (Nat)"/>
    <property type="match status" value="1"/>
</dbReference>
<organism evidence="2 3">
    <name type="scientific">Devosia lucknowensis</name>
    <dbReference type="NCBI Taxonomy" id="1096929"/>
    <lineage>
        <taxon>Bacteria</taxon>
        <taxon>Pseudomonadati</taxon>
        <taxon>Pseudomonadota</taxon>
        <taxon>Alphaproteobacteria</taxon>
        <taxon>Hyphomicrobiales</taxon>
        <taxon>Devosiaceae</taxon>
        <taxon>Devosia</taxon>
    </lineage>
</organism>
<evidence type="ECO:0000313" key="2">
    <source>
        <dbReference type="EMBL" id="SMQ59994.1"/>
    </source>
</evidence>
<gene>
    <name evidence="2" type="ORF">SAMN06295905_0313</name>
</gene>
<dbReference type="Pfam" id="PF13302">
    <property type="entry name" value="Acetyltransf_3"/>
    <property type="match status" value="1"/>
</dbReference>
<dbReference type="Gene3D" id="3.40.630.30">
    <property type="match status" value="1"/>
</dbReference>
<dbReference type="GO" id="GO:0016747">
    <property type="term" value="F:acyltransferase activity, transferring groups other than amino-acyl groups"/>
    <property type="evidence" value="ECO:0007669"/>
    <property type="project" value="InterPro"/>
</dbReference>
<dbReference type="PANTHER" id="PTHR43792">
    <property type="entry name" value="GNAT FAMILY, PUTATIVE (AFU_ORTHOLOGUE AFUA_3G00765)-RELATED-RELATED"/>
    <property type="match status" value="1"/>
</dbReference>
<dbReference type="InterPro" id="IPR051531">
    <property type="entry name" value="N-acetyltransferase"/>
</dbReference>
<reference evidence="3" key="1">
    <citation type="submission" date="2017-04" db="EMBL/GenBank/DDBJ databases">
        <authorList>
            <person name="Varghese N."/>
            <person name="Submissions S."/>
        </authorList>
    </citation>
    <scope>NUCLEOTIDE SEQUENCE [LARGE SCALE GENOMIC DNA]</scope>
</reference>
<evidence type="ECO:0000313" key="3">
    <source>
        <dbReference type="Proteomes" id="UP000194474"/>
    </source>
</evidence>
<sequence>MSDLALFETDRLVLSGWRLDQIDDLVALHGTANVARYLSSSGEPWTREKAETALRGWIELFETRQLGKLRLTRKSDGVFIGRAGFGIYGPTGEPEIGYALFEEHHGQGFAKEAAAGLRDWYFRETTSTHFIGFADTCNAPSLAVLRKIGMEPTHVEVEPGGLTCQFHILRRPSIG</sequence>